<dbReference type="RefSeq" id="YP_010097022.1">
    <property type="nucleotide sequence ID" value="NC_055755.1"/>
</dbReference>
<evidence type="ECO:0000313" key="1">
    <source>
        <dbReference type="EMBL" id="AXH50341.1"/>
    </source>
</evidence>
<reference evidence="1 2" key="1">
    <citation type="submission" date="2018-06" db="EMBL/GenBank/DDBJ databases">
        <authorList>
            <person name="Burkert N.A."/>
            <person name="Costello E."/>
            <person name="Grana D.J."/>
            <person name="Pejavara N.C."/>
            <person name="Picknally G.M."/>
            <person name="Christen E.M."/>
            <person name="Williams K.C."/>
            <person name="Merlino C.O."/>
            <person name="McCann M.P."/>
            <person name="Lee-Soety J.Y."/>
            <person name="Washington J.M."/>
            <person name="Garlena R.A."/>
            <person name="Russell D.A."/>
            <person name="Pope W.H."/>
            <person name="Jacobs-Sera D."/>
            <person name="Hendrix R.W."/>
            <person name="Hatfull G.F."/>
        </authorList>
    </citation>
    <scope>NUCLEOTIDE SEQUENCE [LARGE SCALE GENOMIC DNA]</scope>
</reference>
<gene>
    <name evidence="1" type="primary">61</name>
    <name evidence="1" type="ORF">SEA_NATB6_61</name>
</gene>
<dbReference type="GeneID" id="65114683"/>
<organism evidence="1 2">
    <name type="scientific">Gordonia phage NatB6</name>
    <dbReference type="NCBI Taxonomy" id="2250322"/>
    <lineage>
        <taxon>Viruses</taxon>
        <taxon>Duplodnaviria</taxon>
        <taxon>Heunggongvirae</taxon>
        <taxon>Uroviricota</taxon>
        <taxon>Caudoviricetes</taxon>
        <taxon>Zierdtviridae</taxon>
        <taxon>Emilbogenvirinae</taxon>
        <taxon>Foxborovirus</taxon>
        <taxon>Foxborovirus NatB6</taxon>
    </lineage>
</organism>
<keyword evidence="2" id="KW-1185">Reference proteome</keyword>
<dbReference type="EMBL" id="MH536824">
    <property type="protein sequence ID" value="AXH50341.1"/>
    <property type="molecule type" value="Genomic_DNA"/>
</dbReference>
<name>A0A345L4Y9_9CAUD</name>
<protein>
    <submittedName>
        <fullName evidence="1">Uncharacterized protein</fullName>
    </submittedName>
</protein>
<dbReference type="KEGG" id="vg:65114683"/>
<accession>A0A345L4Y9</accession>
<dbReference type="Proteomes" id="UP000259879">
    <property type="component" value="Segment"/>
</dbReference>
<proteinExistence type="predicted"/>
<sequence length="131" mass="14570">MTSTVKVDLETSPGFSGNFGGPMTIVNRVPTLKPRGRCGFVKENKIGVEVRCTLIAGHDEGRRHRAPDSPSRHYFTPLSAFDENGVMVFNGRIITAPKDLYRGYIDPFERAKARAAVYDQAARAARLSRMR</sequence>
<evidence type="ECO:0000313" key="2">
    <source>
        <dbReference type="Proteomes" id="UP000259879"/>
    </source>
</evidence>